<evidence type="ECO:0000313" key="2">
    <source>
        <dbReference type="EMBL" id="KAF4426632.1"/>
    </source>
</evidence>
<dbReference type="Pfam" id="PF20150">
    <property type="entry name" value="2EXR"/>
    <property type="match status" value="1"/>
</dbReference>
<dbReference type="EMBL" id="JAADJG010001065">
    <property type="protein sequence ID" value="KAF4426632.1"/>
    <property type="molecule type" value="Genomic_DNA"/>
</dbReference>
<comment type="caution">
    <text evidence="2">The sequence shown here is derived from an EMBL/GenBank/DDBJ whole genome shotgun (WGS) entry which is preliminary data.</text>
</comment>
<gene>
    <name evidence="2" type="ORF">F53441_14108</name>
</gene>
<dbReference type="InterPro" id="IPR045518">
    <property type="entry name" value="2EXR"/>
</dbReference>
<keyword evidence="3" id="KW-1185">Reference proteome</keyword>
<reference evidence="2" key="1">
    <citation type="submission" date="2020-01" db="EMBL/GenBank/DDBJ databases">
        <title>Identification and distribution of gene clusters putatively required for synthesis of sphingolipid metabolism inhibitors in phylogenetically diverse species of the filamentous fungus Fusarium.</title>
        <authorList>
            <person name="Kim H.-S."/>
            <person name="Busman M."/>
            <person name="Brown D.W."/>
            <person name="Divon H."/>
            <person name="Uhlig S."/>
            <person name="Proctor R.H."/>
        </authorList>
    </citation>
    <scope>NUCLEOTIDE SEQUENCE</scope>
    <source>
        <strain evidence="2">NRRL 53441</strain>
    </source>
</reference>
<protein>
    <recommendedName>
        <fullName evidence="1">2EXR domain-containing protein</fullName>
    </recommendedName>
</protein>
<dbReference type="AlphaFoldDB" id="A0A8H4JHC2"/>
<name>A0A8H4JHC2_9HYPO</name>
<organism evidence="2 3">
    <name type="scientific">Fusarium austroafricanum</name>
    <dbReference type="NCBI Taxonomy" id="2364996"/>
    <lineage>
        <taxon>Eukaryota</taxon>
        <taxon>Fungi</taxon>
        <taxon>Dikarya</taxon>
        <taxon>Ascomycota</taxon>
        <taxon>Pezizomycotina</taxon>
        <taxon>Sordariomycetes</taxon>
        <taxon>Hypocreomycetidae</taxon>
        <taxon>Hypocreales</taxon>
        <taxon>Nectriaceae</taxon>
        <taxon>Fusarium</taxon>
        <taxon>Fusarium concolor species complex</taxon>
    </lineage>
</organism>
<evidence type="ECO:0000259" key="1">
    <source>
        <dbReference type="Pfam" id="PF20150"/>
    </source>
</evidence>
<accession>A0A8H4JHC2</accession>
<dbReference type="OrthoDB" id="3473305at2759"/>
<dbReference type="Proteomes" id="UP000605986">
    <property type="component" value="Unassembled WGS sequence"/>
</dbReference>
<sequence>MEQPKTFSIFQNLPAELRLHIWKLALPNFSQPGLFPNGGKDCWFPQWLTPGNPNFDPGTNDNNFYLGFRPKLLTIEISLPTFFVNSEARGVTLSWIRENGVQMRFSQDQLRFTRCIDRRLDALYAPMNKGPGR</sequence>
<feature type="domain" description="2EXR" evidence="1">
    <location>
        <begin position="7"/>
        <end position="98"/>
    </location>
</feature>
<proteinExistence type="predicted"/>
<evidence type="ECO:0000313" key="3">
    <source>
        <dbReference type="Proteomes" id="UP000605986"/>
    </source>
</evidence>